<keyword evidence="2" id="KW-1185">Reference proteome</keyword>
<name>A0A385EF88_9CAUD</name>
<organism evidence="1 2">
    <name type="scientific">Caulobacter phage CcrBL9</name>
    <dbReference type="NCBI Taxonomy" id="2283270"/>
    <lineage>
        <taxon>Viruses</taxon>
        <taxon>Duplodnaviria</taxon>
        <taxon>Heunggongvirae</taxon>
        <taxon>Uroviricota</taxon>
        <taxon>Caudoviricetes</taxon>
        <taxon>Jeanschmidtviridae</taxon>
        <taxon>Bertelyvirus</taxon>
        <taxon>Bertelyvirus BL9</taxon>
    </lineage>
</organism>
<dbReference type="Proteomes" id="UP000259421">
    <property type="component" value="Segment"/>
</dbReference>
<sequence>MTFDRTITAELGQYAEGEFERYGTRHYNLRADDYGYALGYLKHEADGTWIVYNFHRDAIGMPSCPITPFPTQEAALAWCNERYLAAHARAEAMVAQAMEIIRADLSPVERYEKDWGNSALTIVVSLIFPCEPGEGVSLAHVVHARMTIVEALTALDILAESKIYPSIVGRVMDFDPVGKHLGGAFWRRDAFGSHPGDYHLLGWRSMRNWNAYLQKKKEKAA</sequence>
<reference evidence="1 2" key="2">
    <citation type="submission" date="2018-09" db="EMBL/GenBank/DDBJ databases">
        <title>Giant CbK-like Caulobacter bacteriophages have genetically divergent genomes.</title>
        <authorList>
            <person name="Wilson K."/>
            <person name="Ely B."/>
        </authorList>
    </citation>
    <scope>NUCLEOTIDE SEQUENCE [LARGE SCALE GENOMIC DNA]</scope>
</reference>
<proteinExistence type="predicted"/>
<protein>
    <submittedName>
        <fullName evidence="1">Uncharacterized protein</fullName>
    </submittedName>
</protein>
<evidence type="ECO:0000313" key="1">
    <source>
        <dbReference type="EMBL" id="AXQ69512.1"/>
    </source>
</evidence>
<evidence type="ECO:0000313" key="2">
    <source>
        <dbReference type="Proteomes" id="UP000259421"/>
    </source>
</evidence>
<dbReference type="EMBL" id="MH588546">
    <property type="protein sequence ID" value="AXQ69512.1"/>
    <property type="molecule type" value="Genomic_DNA"/>
</dbReference>
<accession>A0A385EF88</accession>
<gene>
    <name evidence="1" type="ORF">CcrBL9_gp488</name>
</gene>
<reference evidence="2" key="1">
    <citation type="submission" date="2018-07" db="EMBL/GenBank/DDBJ databases">
        <title>Giant CbK-like Caulobacter bacteriophages have genetically divergent genomes.</title>
        <authorList>
            <person name="Wilson K.M."/>
            <person name="Ely B."/>
        </authorList>
    </citation>
    <scope>NUCLEOTIDE SEQUENCE [LARGE SCALE GENOMIC DNA]</scope>
</reference>